<organism evidence="1 2">
    <name type="scientific">Lichenicola cladoniae</name>
    <dbReference type="NCBI Taxonomy" id="1484109"/>
    <lineage>
        <taxon>Bacteria</taxon>
        <taxon>Pseudomonadati</taxon>
        <taxon>Pseudomonadota</taxon>
        <taxon>Alphaproteobacteria</taxon>
        <taxon>Acetobacterales</taxon>
        <taxon>Acetobacteraceae</taxon>
        <taxon>Lichenicola</taxon>
    </lineage>
</organism>
<keyword evidence="1" id="KW-0378">Hydrolase</keyword>
<gene>
    <name evidence="1" type="ORF">HN018_09625</name>
</gene>
<dbReference type="Proteomes" id="UP000500767">
    <property type="component" value="Chromosome"/>
</dbReference>
<reference evidence="1 2" key="1">
    <citation type="journal article" date="2014" name="World J. Microbiol. Biotechnol.">
        <title>Biodiversity and physiological characteristics of Antarctic and Arctic lichens-associated bacteria.</title>
        <authorList>
            <person name="Lee Y.M."/>
            <person name="Kim E.H."/>
            <person name="Lee H.K."/>
            <person name="Hong S.G."/>
        </authorList>
    </citation>
    <scope>NUCLEOTIDE SEQUENCE [LARGE SCALE GENOMIC DNA]</scope>
    <source>
        <strain evidence="1 2">PAMC 26569</strain>
    </source>
</reference>
<dbReference type="KEGG" id="lck:HN018_09625"/>
<keyword evidence="2" id="KW-1185">Reference proteome</keyword>
<dbReference type="AlphaFoldDB" id="A0A6M8HPS7"/>
<dbReference type="SUPFAM" id="SSF53474">
    <property type="entry name" value="alpha/beta-Hydrolases"/>
    <property type="match status" value="1"/>
</dbReference>
<dbReference type="EMBL" id="CP053708">
    <property type="protein sequence ID" value="QKE90265.1"/>
    <property type="molecule type" value="Genomic_DNA"/>
</dbReference>
<dbReference type="Gene3D" id="3.40.50.1820">
    <property type="entry name" value="alpha/beta hydrolase"/>
    <property type="match status" value="1"/>
</dbReference>
<sequence length="211" mass="22415">MSETPFFLFAHGWGSSASIWGPMRAALPEAQTAVIERGYFGATPSWPTVPTGYIGVGHSAGTLDLLGDRPAGCIGLIAINGFSRFSQAPDFASGVPMRVLDRMLLRLAADPVGTVTAFRVRCGTDGGFSGAPRPDRLEQGLHALRDRDARAAAADLKLLALAGRLDPIVSPTMTVASFDRSTILWNEAAGHLLPLTHPDWCAGQLMKFARA</sequence>
<dbReference type="RefSeq" id="WP_171834054.1">
    <property type="nucleotide sequence ID" value="NZ_CP053708.1"/>
</dbReference>
<protein>
    <submittedName>
        <fullName evidence="1">Alpha/beta hydrolase</fullName>
    </submittedName>
</protein>
<accession>A0A6M8HPS7</accession>
<dbReference type="GO" id="GO:0016787">
    <property type="term" value="F:hydrolase activity"/>
    <property type="evidence" value="ECO:0007669"/>
    <property type="project" value="UniProtKB-KW"/>
</dbReference>
<evidence type="ECO:0000313" key="1">
    <source>
        <dbReference type="EMBL" id="QKE90265.1"/>
    </source>
</evidence>
<dbReference type="InterPro" id="IPR029058">
    <property type="entry name" value="AB_hydrolase_fold"/>
</dbReference>
<evidence type="ECO:0000313" key="2">
    <source>
        <dbReference type="Proteomes" id="UP000500767"/>
    </source>
</evidence>
<proteinExistence type="predicted"/>
<name>A0A6M8HPS7_9PROT</name>